<reference evidence="1 2" key="1">
    <citation type="submission" date="2012-04" db="EMBL/GenBank/DDBJ databases">
        <title>The Genome Sequence of Saprolegnia declina VS20.</title>
        <authorList>
            <consortium name="The Broad Institute Genome Sequencing Platform"/>
            <person name="Russ C."/>
            <person name="Nusbaum C."/>
            <person name="Tyler B."/>
            <person name="van West P."/>
            <person name="Dieguez-Uribeondo J."/>
            <person name="de Bruijn I."/>
            <person name="Tripathy S."/>
            <person name="Jiang R."/>
            <person name="Young S.K."/>
            <person name="Zeng Q."/>
            <person name="Gargeya S."/>
            <person name="Fitzgerald M."/>
            <person name="Haas B."/>
            <person name="Abouelleil A."/>
            <person name="Alvarado L."/>
            <person name="Arachchi H.M."/>
            <person name="Berlin A."/>
            <person name="Chapman S.B."/>
            <person name="Goldberg J."/>
            <person name="Griggs A."/>
            <person name="Gujja S."/>
            <person name="Hansen M."/>
            <person name="Howarth C."/>
            <person name="Imamovic A."/>
            <person name="Larimer J."/>
            <person name="McCowen C."/>
            <person name="Montmayeur A."/>
            <person name="Murphy C."/>
            <person name="Neiman D."/>
            <person name="Pearson M."/>
            <person name="Priest M."/>
            <person name="Roberts A."/>
            <person name="Saif S."/>
            <person name="Shea T."/>
            <person name="Sisk P."/>
            <person name="Sykes S."/>
            <person name="Wortman J."/>
            <person name="Nusbaum C."/>
            <person name="Birren B."/>
        </authorList>
    </citation>
    <scope>NUCLEOTIDE SEQUENCE [LARGE SCALE GENOMIC DNA]</scope>
    <source>
        <strain evidence="1 2">VS20</strain>
    </source>
</reference>
<keyword evidence="2" id="KW-1185">Reference proteome</keyword>
<evidence type="ECO:0000313" key="1">
    <source>
        <dbReference type="EMBL" id="EQC29818.1"/>
    </source>
</evidence>
<sequence length="137" mass="15230">MWRIVQLVLPAYDATMDLLRQAMTVTECLRDDLSFDRLQQVGAVSVDALEPPIDSTSRSSFNVADPPVCTSRMSAYKFETGVSRYDDGDCYAKSILSVAWHPACDVPIDVTPHLQEREVDDFLATIRGHQCTAMTAT</sequence>
<accession>T0RC66</accession>
<protein>
    <submittedName>
        <fullName evidence="1">Uncharacterized protein</fullName>
    </submittedName>
</protein>
<gene>
    <name evidence="1" type="ORF">SDRG_12364</name>
</gene>
<dbReference type="AlphaFoldDB" id="T0RC66"/>
<dbReference type="VEuPathDB" id="FungiDB:SDRG_12364"/>
<proteinExistence type="predicted"/>
<organism evidence="1 2">
    <name type="scientific">Saprolegnia diclina (strain VS20)</name>
    <dbReference type="NCBI Taxonomy" id="1156394"/>
    <lineage>
        <taxon>Eukaryota</taxon>
        <taxon>Sar</taxon>
        <taxon>Stramenopiles</taxon>
        <taxon>Oomycota</taxon>
        <taxon>Saprolegniomycetes</taxon>
        <taxon>Saprolegniales</taxon>
        <taxon>Saprolegniaceae</taxon>
        <taxon>Saprolegnia</taxon>
    </lineage>
</organism>
<name>T0RC66_SAPDV</name>
<dbReference type="GeneID" id="19953091"/>
<evidence type="ECO:0000313" key="2">
    <source>
        <dbReference type="Proteomes" id="UP000030762"/>
    </source>
</evidence>
<dbReference type="RefSeq" id="XP_008616657.1">
    <property type="nucleotide sequence ID" value="XM_008618435.1"/>
</dbReference>
<dbReference type="EMBL" id="JH767180">
    <property type="protein sequence ID" value="EQC29818.1"/>
    <property type="molecule type" value="Genomic_DNA"/>
</dbReference>
<dbReference type="InParanoid" id="T0RC66"/>
<dbReference type="Proteomes" id="UP000030762">
    <property type="component" value="Unassembled WGS sequence"/>
</dbReference>